<comment type="caution">
    <text evidence="16">The sequence shown here is derived from an EMBL/GenBank/DDBJ whole genome shotgun (WGS) entry which is preliminary data.</text>
</comment>
<dbReference type="PANTHER" id="PTHR43030">
    <property type="entry name" value="PHOSPHOENOLPYRUVATE SYNTHASE"/>
    <property type="match status" value="1"/>
</dbReference>
<dbReference type="PANTHER" id="PTHR43030:SF1">
    <property type="entry name" value="PHOSPHOENOLPYRUVATE SYNTHASE"/>
    <property type="match status" value="1"/>
</dbReference>
<evidence type="ECO:0000256" key="9">
    <source>
        <dbReference type="ARBA" id="ARBA00022741"/>
    </source>
</evidence>
<keyword evidence="9" id="KW-0547">Nucleotide-binding</keyword>
<keyword evidence="10" id="KW-0418">Kinase</keyword>
<dbReference type="RefSeq" id="WP_324617803.1">
    <property type="nucleotide sequence ID" value="NZ_MIJD01000003.1"/>
</dbReference>
<dbReference type="GO" id="GO:0006094">
    <property type="term" value="P:gluconeogenesis"/>
    <property type="evidence" value="ECO:0007669"/>
    <property type="project" value="UniProtKB-UniPathway"/>
</dbReference>
<evidence type="ECO:0000256" key="5">
    <source>
        <dbReference type="ARBA" id="ARBA00011996"/>
    </source>
</evidence>
<accession>A0A1T3WQI5</accession>
<keyword evidence="11" id="KW-0067">ATP-binding</keyword>
<comment type="function">
    <text evidence="2">Catalyzes the phosphorylation of pyruvate to phosphoenolpyruvate.</text>
</comment>
<evidence type="ECO:0000313" key="17">
    <source>
        <dbReference type="Proteomes" id="UP000191039"/>
    </source>
</evidence>
<protein>
    <recommendedName>
        <fullName evidence="6">Phosphoenolpyruvate synthase</fullName>
        <ecNumber evidence="5">2.7.9.2</ecNumber>
    </recommendedName>
    <alternativeName>
        <fullName evidence="13">Pyruvate, water dikinase</fullName>
    </alternativeName>
</protein>
<evidence type="ECO:0000256" key="4">
    <source>
        <dbReference type="ARBA" id="ARBA00007837"/>
    </source>
</evidence>
<evidence type="ECO:0000256" key="1">
    <source>
        <dbReference type="ARBA" id="ARBA00001946"/>
    </source>
</evidence>
<name>A0A1T3WQI5_9MYCO</name>
<evidence type="ECO:0000256" key="3">
    <source>
        <dbReference type="ARBA" id="ARBA00004742"/>
    </source>
</evidence>
<organism evidence="16 17">
    <name type="scientific">Mycolicibacterium diernhoferi</name>
    <dbReference type="NCBI Taxonomy" id="1801"/>
    <lineage>
        <taxon>Bacteria</taxon>
        <taxon>Bacillati</taxon>
        <taxon>Actinomycetota</taxon>
        <taxon>Actinomycetes</taxon>
        <taxon>Mycobacteriales</taxon>
        <taxon>Mycobacteriaceae</taxon>
        <taxon>Mycolicibacterium</taxon>
    </lineage>
</organism>
<dbReference type="AlphaFoldDB" id="A0A1T3WQI5"/>
<keyword evidence="12" id="KW-0460">Magnesium</keyword>
<sequence>MGTRGFVRFFEDFGIEDVPLVGGKNASLGEMFQKLSEHGVRVPHGFAITAAAYRHMLDEAGAWDRLHAELDDIDPDDVAALARKAKRAREIVYGAGLPDDLAAEILRGYRTLQQEYGEEVSLAV</sequence>
<evidence type="ECO:0000256" key="11">
    <source>
        <dbReference type="ARBA" id="ARBA00022840"/>
    </source>
</evidence>
<comment type="catalytic activity">
    <reaction evidence="14">
        <text>pyruvate + ATP + H2O = phosphoenolpyruvate + AMP + phosphate + 2 H(+)</text>
        <dbReference type="Rhea" id="RHEA:11364"/>
        <dbReference type="ChEBI" id="CHEBI:15361"/>
        <dbReference type="ChEBI" id="CHEBI:15377"/>
        <dbReference type="ChEBI" id="CHEBI:15378"/>
        <dbReference type="ChEBI" id="CHEBI:30616"/>
        <dbReference type="ChEBI" id="CHEBI:43474"/>
        <dbReference type="ChEBI" id="CHEBI:58702"/>
        <dbReference type="ChEBI" id="CHEBI:456215"/>
        <dbReference type="EC" id="2.7.9.2"/>
    </reaction>
</comment>
<dbReference type="EMBL" id="MIJD01000003">
    <property type="protein sequence ID" value="OPE56270.1"/>
    <property type="molecule type" value="Genomic_DNA"/>
</dbReference>
<dbReference type="EC" id="2.7.9.2" evidence="5"/>
<feature type="non-terminal residue" evidence="16">
    <location>
        <position position="124"/>
    </location>
</feature>
<dbReference type="GO" id="GO:0008986">
    <property type="term" value="F:pyruvate, water dikinase activity"/>
    <property type="evidence" value="ECO:0007669"/>
    <property type="project" value="UniProtKB-EC"/>
</dbReference>
<dbReference type="Gene3D" id="3.30.1490.20">
    <property type="entry name" value="ATP-grasp fold, A domain"/>
    <property type="match status" value="1"/>
</dbReference>
<gene>
    <name evidence="16" type="ORF">BV510_00580</name>
</gene>
<evidence type="ECO:0000256" key="2">
    <source>
        <dbReference type="ARBA" id="ARBA00002988"/>
    </source>
</evidence>
<dbReference type="GO" id="GO:0005524">
    <property type="term" value="F:ATP binding"/>
    <property type="evidence" value="ECO:0007669"/>
    <property type="project" value="UniProtKB-KW"/>
</dbReference>
<dbReference type="SUPFAM" id="SSF56059">
    <property type="entry name" value="Glutathione synthetase ATP-binding domain-like"/>
    <property type="match status" value="1"/>
</dbReference>
<keyword evidence="7" id="KW-0808">Transferase</keyword>
<evidence type="ECO:0000256" key="6">
    <source>
        <dbReference type="ARBA" id="ARBA00021623"/>
    </source>
</evidence>
<feature type="domain" description="Pyruvate phosphate dikinase AMP/ATP-binding" evidence="15">
    <location>
        <begin position="19"/>
        <end position="124"/>
    </location>
</feature>
<evidence type="ECO:0000256" key="12">
    <source>
        <dbReference type="ARBA" id="ARBA00022842"/>
    </source>
</evidence>
<comment type="cofactor">
    <cofactor evidence="1">
        <name>Mg(2+)</name>
        <dbReference type="ChEBI" id="CHEBI:18420"/>
    </cofactor>
</comment>
<evidence type="ECO:0000259" key="15">
    <source>
        <dbReference type="Pfam" id="PF01326"/>
    </source>
</evidence>
<evidence type="ECO:0000256" key="13">
    <source>
        <dbReference type="ARBA" id="ARBA00033470"/>
    </source>
</evidence>
<dbReference type="Proteomes" id="UP000191039">
    <property type="component" value="Unassembled WGS sequence"/>
</dbReference>
<proteinExistence type="inferred from homology"/>
<evidence type="ECO:0000256" key="14">
    <source>
        <dbReference type="ARBA" id="ARBA00047700"/>
    </source>
</evidence>
<dbReference type="InterPro" id="IPR006319">
    <property type="entry name" value="PEP_synth"/>
</dbReference>
<comment type="pathway">
    <text evidence="3">Carbohydrate biosynthesis; gluconeogenesis.</text>
</comment>
<dbReference type="InterPro" id="IPR002192">
    <property type="entry name" value="PPDK_AMP/ATP-bd"/>
</dbReference>
<evidence type="ECO:0000313" key="16">
    <source>
        <dbReference type="EMBL" id="OPE56270.1"/>
    </source>
</evidence>
<evidence type="ECO:0000256" key="7">
    <source>
        <dbReference type="ARBA" id="ARBA00022679"/>
    </source>
</evidence>
<reference evidence="16 17" key="1">
    <citation type="submission" date="2016-09" db="EMBL/GenBank/DDBJ databases">
        <title>genome sequences of unsequenced Mycobacteria.</title>
        <authorList>
            <person name="Greninger A.L."/>
            <person name="Jerome K.R."/>
            <person name="Mcnair B."/>
            <person name="Wallis C."/>
            <person name="Fang F."/>
        </authorList>
    </citation>
    <scope>NUCLEOTIDE SEQUENCE [LARGE SCALE GENOMIC DNA]</scope>
    <source>
        <strain evidence="16 17">BM1</strain>
    </source>
</reference>
<evidence type="ECO:0000256" key="10">
    <source>
        <dbReference type="ARBA" id="ARBA00022777"/>
    </source>
</evidence>
<dbReference type="GO" id="GO:0046872">
    <property type="term" value="F:metal ion binding"/>
    <property type="evidence" value="ECO:0007669"/>
    <property type="project" value="UniProtKB-KW"/>
</dbReference>
<evidence type="ECO:0000256" key="8">
    <source>
        <dbReference type="ARBA" id="ARBA00022723"/>
    </source>
</evidence>
<dbReference type="Pfam" id="PF01326">
    <property type="entry name" value="PPDK_N"/>
    <property type="match status" value="1"/>
</dbReference>
<dbReference type="UniPathway" id="UPA00138"/>
<comment type="similarity">
    <text evidence="4">Belongs to the PEP-utilizing enzyme family.</text>
</comment>
<keyword evidence="8" id="KW-0479">Metal-binding</keyword>
<dbReference type="InterPro" id="IPR013815">
    <property type="entry name" value="ATP_grasp_subdomain_1"/>
</dbReference>